<feature type="domain" description="F-box associated beta-propeller type 3" evidence="1">
    <location>
        <begin position="3"/>
        <end position="75"/>
    </location>
</feature>
<evidence type="ECO:0000259" key="1">
    <source>
        <dbReference type="Pfam" id="PF08268"/>
    </source>
</evidence>
<evidence type="ECO:0000313" key="3">
    <source>
        <dbReference type="Proteomes" id="UP001293593"/>
    </source>
</evidence>
<gene>
    <name evidence="2" type="ORF">QN277_009186</name>
</gene>
<comment type="caution">
    <text evidence="2">The sequence shown here is derived from an EMBL/GenBank/DDBJ whole genome shotgun (WGS) entry which is preliminary data.</text>
</comment>
<reference evidence="2" key="1">
    <citation type="submission" date="2023-10" db="EMBL/GenBank/DDBJ databases">
        <title>Chromosome-level genome of the transformable northern wattle, Acacia crassicarpa.</title>
        <authorList>
            <person name="Massaro I."/>
            <person name="Sinha N.R."/>
            <person name="Poethig S."/>
            <person name="Leichty A.R."/>
        </authorList>
    </citation>
    <scope>NUCLEOTIDE SEQUENCE</scope>
    <source>
        <strain evidence="2">Acra3RX</strain>
        <tissue evidence="2">Leaf</tissue>
    </source>
</reference>
<accession>A0AAE1IS29</accession>
<keyword evidence="3" id="KW-1185">Reference proteome</keyword>
<dbReference type="InterPro" id="IPR013187">
    <property type="entry name" value="F-box-assoc_dom_typ3"/>
</dbReference>
<dbReference type="Proteomes" id="UP001293593">
    <property type="component" value="Unassembled WGS sequence"/>
</dbReference>
<organism evidence="2 3">
    <name type="scientific">Acacia crassicarpa</name>
    <name type="common">northern wattle</name>
    <dbReference type="NCBI Taxonomy" id="499986"/>
    <lineage>
        <taxon>Eukaryota</taxon>
        <taxon>Viridiplantae</taxon>
        <taxon>Streptophyta</taxon>
        <taxon>Embryophyta</taxon>
        <taxon>Tracheophyta</taxon>
        <taxon>Spermatophyta</taxon>
        <taxon>Magnoliopsida</taxon>
        <taxon>eudicotyledons</taxon>
        <taxon>Gunneridae</taxon>
        <taxon>Pentapetalae</taxon>
        <taxon>rosids</taxon>
        <taxon>fabids</taxon>
        <taxon>Fabales</taxon>
        <taxon>Fabaceae</taxon>
        <taxon>Caesalpinioideae</taxon>
        <taxon>mimosoid clade</taxon>
        <taxon>Acacieae</taxon>
        <taxon>Acacia</taxon>
    </lineage>
</organism>
<proteinExistence type="predicted"/>
<evidence type="ECO:0000313" key="2">
    <source>
        <dbReference type="EMBL" id="KAK4256302.1"/>
    </source>
</evidence>
<dbReference type="AlphaFoldDB" id="A0AAE1IS29"/>
<dbReference type="Pfam" id="PF08268">
    <property type="entry name" value="FBA_3"/>
    <property type="match status" value="1"/>
</dbReference>
<protein>
    <recommendedName>
        <fullName evidence="1">F-box associated beta-propeller type 3 domain-containing protein</fullName>
    </recommendedName>
</protein>
<name>A0AAE1IS29_9FABA</name>
<dbReference type="EMBL" id="JAWXYG010000013">
    <property type="protein sequence ID" value="KAK4256302.1"/>
    <property type="molecule type" value="Genomic_DNA"/>
</dbReference>
<sequence length="165" mass="19000">MVDVIVSFDIANEVFTVILGPELDYNADTKLTFYENKLAILRTTREHDDVEISYLIDLWVLDEGTCASGQTWSWTKRYTSSPLSGLLDSMTIWRNEIVCRPDSEKHDDEERRHDDPERSDVLYMMNPTTGEEKVSDIPHRADAVRGIYNYVESLVSVGNNYIEES</sequence>